<evidence type="ECO:0000313" key="1">
    <source>
        <dbReference type="EMBL" id="WSE34774.1"/>
    </source>
</evidence>
<keyword evidence="2" id="KW-1185">Reference proteome</keyword>
<organism evidence="1 2">
    <name type="scientific">Amycolatopsis rhabdoformis</name>
    <dbReference type="NCBI Taxonomy" id="1448059"/>
    <lineage>
        <taxon>Bacteria</taxon>
        <taxon>Bacillati</taxon>
        <taxon>Actinomycetota</taxon>
        <taxon>Actinomycetes</taxon>
        <taxon>Pseudonocardiales</taxon>
        <taxon>Pseudonocardiaceae</taxon>
        <taxon>Amycolatopsis</taxon>
    </lineage>
</organism>
<sequence length="159" mass="18092">MRFSTDDGRFGLVVDPVASSGMSRFQLVVEARSVGEAEPEFAYGAFEELGNRPTFSDERLGRLIDEPDAILEALRIEEALHDPATVSLTEAQDRWFVQCYVYRGDVVTIARRYRGSSPSKSALISVVDCAEYALIVETAREYWAHDDERFRSKTWRVKF</sequence>
<accession>A0ABZ1IMM0</accession>
<proteinExistence type="predicted"/>
<dbReference type="EMBL" id="CP142149">
    <property type="protein sequence ID" value="WSE34774.1"/>
    <property type="molecule type" value="Genomic_DNA"/>
</dbReference>
<dbReference type="RefSeq" id="WP_326837581.1">
    <property type="nucleotide sequence ID" value="NZ_CP142149.1"/>
</dbReference>
<protein>
    <submittedName>
        <fullName evidence="1">Uncharacterized protein</fullName>
    </submittedName>
</protein>
<name>A0ABZ1IMM0_9PSEU</name>
<reference evidence="1 2" key="1">
    <citation type="journal article" date="2015" name="Int. J. Syst. Evol. Microbiol.">
        <title>Amycolatopsis rhabdoformis sp. nov., an actinomycete isolated from a tropical forest soil.</title>
        <authorList>
            <person name="Souza W.R."/>
            <person name="Silva R.E."/>
            <person name="Goodfellow M."/>
            <person name="Busarakam K."/>
            <person name="Figueiro F.S."/>
            <person name="Ferreira D."/>
            <person name="Rodrigues-Filho E."/>
            <person name="Moraes L.A.B."/>
            <person name="Zucchi T.D."/>
        </authorList>
    </citation>
    <scope>NUCLEOTIDE SEQUENCE [LARGE SCALE GENOMIC DNA]</scope>
    <source>
        <strain evidence="1 2">NCIMB 14900</strain>
    </source>
</reference>
<gene>
    <name evidence="1" type="ORF">VSH64_22280</name>
</gene>
<evidence type="ECO:0000313" key="2">
    <source>
        <dbReference type="Proteomes" id="UP001330812"/>
    </source>
</evidence>
<dbReference type="Proteomes" id="UP001330812">
    <property type="component" value="Chromosome"/>
</dbReference>